<dbReference type="InterPro" id="IPR005172">
    <property type="entry name" value="CRC"/>
</dbReference>
<evidence type="ECO:0000256" key="4">
    <source>
        <dbReference type="SAM" id="MobiDB-lite"/>
    </source>
</evidence>
<proteinExistence type="inferred from homology"/>
<comment type="similarity">
    <text evidence="2">Belongs to the lin-54 family.</text>
</comment>
<dbReference type="PANTHER" id="PTHR12446:SF34">
    <property type="entry name" value="PROTEIN LIN-54 HOMOLOG"/>
    <property type="match status" value="1"/>
</dbReference>
<feature type="compositionally biased region" description="Polar residues" evidence="4">
    <location>
        <begin position="794"/>
        <end position="804"/>
    </location>
</feature>
<dbReference type="InterPro" id="IPR033467">
    <property type="entry name" value="Tesmin/TSO1-like_CXC"/>
</dbReference>
<feature type="compositionally biased region" description="Low complexity" evidence="4">
    <location>
        <begin position="418"/>
        <end position="429"/>
    </location>
</feature>
<protein>
    <recommendedName>
        <fullName evidence="5">CRC domain-containing protein</fullName>
    </recommendedName>
</protein>
<feature type="region of interest" description="Disordered" evidence="4">
    <location>
        <begin position="1"/>
        <end position="127"/>
    </location>
</feature>
<comment type="caution">
    <text evidence="6">The sequence shown here is derived from an EMBL/GenBank/DDBJ whole genome shotgun (WGS) entry which is preliminary data.</text>
</comment>
<evidence type="ECO:0000256" key="1">
    <source>
        <dbReference type="ARBA" id="ARBA00004123"/>
    </source>
</evidence>
<feature type="region of interest" description="Disordered" evidence="4">
    <location>
        <begin position="456"/>
        <end position="493"/>
    </location>
</feature>
<dbReference type="GO" id="GO:0006355">
    <property type="term" value="P:regulation of DNA-templated transcription"/>
    <property type="evidence" value="ECO:0007669"/>
    <property type="project" value="TreeGrafter"/>
</dbReference>
<accession>A0A836CBW6</accession>
<dbReference type="AlphaFoldDB" id="A0A836CBW6"/>
<organism evidence="6 7">
    <name type="scientific">Tribonema minus</name>
    <dbReference type="NCBI Taxonomy" id="303371"/>
    <lineage>
        <taxon>Eukaryota</taxon>
        <taxon>Sar</taxon>
        <taxon>Stramenopiles</taxon>
        <taxon>Ochrophyta</taxon>
        <taxon>PX clade</taxon>
        <taxon>Xanthophyceae</taxon>
        <taxon>Tribonematales</taxon>
        <taxon>Tribonemataceae</taxon>
        <taxon>Tribonema</taxon>
    </lineage>
</organism>
<feature type="region of interest" description="Disordered" evidence="4">
    <location>
        <begin position="690"/>
        <end position="809"/>
    </location>
</feature>
<dbReference type="EMBL" id="JAFCMP010000368">
    <property type="protein sequence ID" value="KAG5180685.1"/>
    <property type="molecule type" value="Genomic_DNA"/>
</dbReference>
<dbReference type="InterPro" id="IPR028307">
    <property type="entry name" value="Lin-54_fam"/>
</dbReference>
<keyword evidence="3" id="KW-0539">Nucleus</keyword>
<dbReference type="Pfam" id="PF03638">
    <property type="entry name" value="TCR"/>
    <property type="match status" value="2"/>
</dbReference>
<keyword evidence="7" id="KW-1185">Reference proteome</keyword>
<feature type="region of interest" description="Disordered" evidence="4">
    <location>
        <begin position="509"/>
        <end position="534"/>
    </location>
</feature>
<evidence type="ECO:0000313" key="6">
    <source>
        <dbReference type="EMBL" id="KAG5180685.1"/>
    </source>
</evidence>
<gene>
    <name evidence="6" type="ORF">JKP88DRAFT_349447</name>
</gene>
<feature type="compositionally biased region" description="Low complexity" evidence="4">
    <location>
        <begin position="750"/>
        <end position="759"/>
    </location>
</feature>
<dbReference type="PROSITE" id="PS51634">
    <property type="entry name" value="CRC"/>
    <property type="match status" value="1"/>
</dbReference>
<dbReference type="OrthoDB" id="6283463at2759"/>
<feature type="compositionally biased region" description="Low complexity" evidence="4">
    <location>
        <begin position="456"/>
        <end position="465"/>
    </location>
</feature>
<feature type="compositionally biased region" description="Polar residues" evidence="4">
    <location>
        <begin position="42"/>
        <end position="56"/>
    </location>
</feature>
<feature type="region of interest" description="Disordered" evidence="4">
    <location>
        <begin position="318"/>
        <end position="441"/>
    </location>
</feature>
<feature type="compositionally biased region" description="Low complexity" evidence="4">
    <location>
        <begin position="509"/>
        <end position="522"/>
    </location>
</feature>
<name>A0A836CBW6_9STRA</name>
<evidence type="ECO:0000256" key="3">
    <source>
        <dbReference type="ARBA" id="ARBA00023242"/>
    </source>
</evidence>
<feature type="compositionally biased region" description="Polar residues" evidence="4">
    <location>
        <begin position="1159"/>
        <end position="1175"/>
    </location>
</feature>
<evidence type="ECO:0000313" key="7">
    <source>
        <dbReference type="Proteomes" id="UP000664859"/>
    </source>
</evidence>
<sequence>MGFASPPGVHAPSARSAAQGGGAQPGPLKKQNSLVAELALTQHRQQQRWQLRSSNGGAMHSAMPAPAQPRVRNEDVMAAPGGGAMGGPNREAQTPSRHSYDSPTGSPRRGPARGVAEDGEIPGPALGVAEDREIPWGLMDMKSPKNVTAELTLLQPLAAQGLMDMKSPKNGLMDMKSPKNGLMDMKSPKNGLMNMKSPKNVLEFADHQRETPPSTPIKSNGRGGGAFNPFNTVVGDAMSYSHGGGLFHPFNPAIGDAMSYSHGTPPGPHPGMLSPGMCSPSLFFAMTPNANGSAMSPMNTSLLLGGDDSVRTPVAARLAQRGGGGGGSDGVLEGGDPGYRSGSSGGDGGGGDGVLEGGEPAYQSSSGGDGGSGGGGDGVLEGGEPGYRSSPICNEAALGPEGSIGTTRRTRSSMRKGAAAAAAPATPKALKSNGHSASTPDANRINTLVHALVAETPGTSDTSSGSRGGPPQTPEGERYHLLSDRGSGGGGGMSPGFISPMRLDHLGSPVPAVPAGSPVKAPQQQQELSAGEEQAWDETAAAATKAWDDAHETAAAAAEIAAIRAEAGVRGAGMGMGMVGNPGWRVTDKEAEVVLGGPFVPQMLAIINSRIWGADEPDPTELSECLTAGTVREATGLSSAHRKTTIYFGRGVTGGTIALSGAVTHGQRCRSEALLSSFTVEGGVARTASDAASHPYATSTAEHFDERPALPARSSARHSDGGSGSKRGRGRGLLPGLLEAPGSDAKKSRATPPSSAPRSILKQELASPSQLARPPRMSLCSPPPPTPKKRPRVSISSAEPSVQQFGKEPPIAVEQLQPPFGKEPPIAVEQLQPPSCNCKKSRCLKLYCECFQRRERCGPACNCQNCHNTIETEAERLAAIAACIERNPAAFKTKLQVTALPAGAALGKLQVPTALSKGQGDSPPLQCKRSACLKRYCECYQGGAFCTNRCKCDGCKNRSSVEQATAAAAGAAAAEQQRSAAAAAEAAAAAANAAAALPCAAVSDGGGRGGGGGSECGGGTAFRGGGSSGGGGGDCGRGTALRPRLYIATTTATTAAAAAANAAAAVAHIQQPPFSNLNYHPAAPHALLTAEDEAAAAEAAAGSLGAYFPGTPLVGIGTSNDARGYADESPLPTFIGDLGGPIEGTSGPIEGTSGGVLKENSSSVAERNRSRSASPTELKLTLLPLRQRRWDAACTPVQRDRYCRPFGRQPRLLMYRGSMVNVLSFLNNADLAAAARVAKSWSNFAANAALWEDAPTDAAPPL</sequence>
<reference evidence="6" key="1">
    <citation type="submission" date="2021-02" db="EMBL/GenBank/DDBJ databases">
        <title>First Annotated Genome of the Yellow-green Alga Tribonema minus.</title>
        <authorList>
            <person name="Mahan K.M."/>
        </authorList>
    </citation>
    <scope>NUCLEOTIDE SEQUENCE</scope>
    <source>
        <strain evidence="6">UTEX B ZZ1240</strain>
    </source>
</reference>
<dbReference type="GO" id="GO:0005634">
    <property type="term" value="C:nucleus"/>
    <property type="evidence" value="ECO:0007669"/>
    <property type="project" value="UniProtKB-SubCell"/>
</dbReference>
<comment type="subcellular location">
    <subcellularLocation>
        <location evidence="1">Nucleus</location>
    </subcellularLocation>
</comment>
<feature type="compositionally biased region" description="Polar residues" evidence="4">
    <location>
        <begin position="91"/>
        <end position="105"/>
    </location>
</feature>
<feature type="compositionally biased region" description="Gly residues" evidence="4">
    <location>
        <begin position="367"/>
        <end position="385"/>
    </location>
</feature>
<feature type="compositionally biased region" description="Low complexity" evidence="4">
    <location>
        <begin position="732"/>
        <end position="743"/>
    </location>
</feature>
<evidence type="ECO:0000259" key="5">
    <source>
        <dbReference type="PROSITE" id="PS51634"/>
    </source>
</evidence>
<evidence type="ECO:0000256" key="2">
    <source>
        <dbReference type="ARBA" id="ARBA00007267"/>
    </source>
</evidence>
<dbReference type="Proteomes" id="UP000664859">
    <property type="component" value="Unassembled WGS sequence"/>
</dbReference>
<dbReference type="PANTHER" id="PTHR12446">
    <property type="entry name" value="TESMIN/TSO1-RELATED"/>
    <property type="match status" value="1"/>
</dbReference>
<feature type="compositionally biased region" description="Gly residues" evidence="4">
    <location>
        <begin position="321"/>
        <end position="356"/>
    </location>
</feature>
<feature type="region of interest" description="Disordered" evidence="4">
    <location>
        <begin position="1144"/>
        <end position="1175"/>
    </location>
</feature>
<dbReference type="SMART" id="SM01114">
    <property type="entry name" value="CXC"/>
    <property type="match status" value="2"/>
</dbReference>
<feature type="domain" description="CRC" evidence="5">
    <location>
        <begin position="832"/>
        <end position="960"/>
    </location>
</feature>